<protein>
    <submittedName>
        <fullName evidence="2">Inner membrane protein</fullName>
    </submittedName>
</protein>
<feature type="transmembrane region" description="Helical" evidence="1">
    <location>
        <begin position="302"/>
        <end position="320"/>
    </location>
</feature>
<feature type="transmembrane region" description="Helical" evidence="1">
    <location>
        <begin position="208"/>
        <end position="229"/>
    </location>
</feature>
<keyword evidence="1" id="KW-1133">Transmembrane helix</keyword>
<feature type="transmembrane region" description="Helical" evidence="1">
    <location>
        <begin position="332"/>
        <end position="352"/>
    </location>
</feature>
<dbReference type="AlphaFoldDB" id="A0A2Z4Y3D1"/>
<feature type="transmembrane region" description="Helical" evidence="1">
    <location>
        <begin position="361"/>
        <end position="381"/>
    </location>
</feature>
<feature type="transmembrane region" description="Helical" evidence="1">
    <location>
        <begin position="270"/>
        <end position="290"/>
    </location>
</feature>
<feature type="transmembrane region" description="Helical" evidence="1">
    <location>
        <begin position="172"/>
        <end position="196"/>
    </location>
</feature>
<evidence type="ECO:0000313" key="2">
    <source>
        <dbReference type="EMBL" id="AXA35711.1"/>
    </source>
</evidence>
<evidence type="ECO:0000256" key="1">
    <source>
        <dbReference type="SAM" id="Phobius"/>
    </source>
</evidence>
<proteinExistence type="predicted"/>
<keyword evidence="1" id="KW-0472">Membrane</keyword>
<keyword evidence="1" id="KW-0812">Transmembrane</keyword>
<reference evidence="2 3" key="1">
    <citation type="submission" date="2018-05" db="EMBL/GenBank/DDBJ databases">
        <title>A metagenomic window into the 2 km-deep terrestrial subsurface aquifer revealed taxonomically and functionally diverse microbial community comprising novel uncultured bacterial lineages.</title>
        <authorList>
            <person name="Kadnikov V.V."/>
            <person name="Mardanov A.V."/>
            <person name="Beletsky A.V."/>
            <person name="Banks D."/>
            <person name="Pimenov N.V."/>
            <person name="Frank Y.A."/>
            <person name="Karnachuk O.V."/>
            <person name="Ravin N.V."/>
        </authorList>
    </citation>
    <scope>NUCLEOTIDE SEQUENCE [LARGE SCALE GENOMIC DNA]</scope>
    <source>
        <strain evidence="2">BY</strain>
    </source>
</reference>
<gene>
    <name evidence="2" type="ORF">BRCON_0934</name>
</gene>
<feature type="transmembrane region" description="Helical" evidence="1">
    <location>
        <begin position="70"/>
        <end position="87"/>
    </location>
</feature>
<sequence length="512" mass="57544">MLTDTKRSEVGQRYGVAHYALALSSLVIALALVVTHLTHNGLWIDEIYTLHAIHLPWGEMVLERLKRGHLPLYFALMKAWIALAGTVNEVVLRLPSVAFWLFAVASYWPLARRVHRTETAALALTLFALNGLALRQAVEARMYDLVLLVAVWLARSYLTLLEKPHQRRWKNAFVLIALTGFFISSSLSFLLGALVYDAWRRRRSAPHLLRLLIVTWLMLAAVSVVPTLLHVSSRDRTEIAHVPPAALFLHLNTFFSGVLGVDDYYAHGPFLRVVVACGAILTVWLLWKLWNLRRSLPMPVEVAARVSLLPLAVMVATWLLDEATDLGIAVHGPARYLISLLPFASLLVAWLLEQACPTPKCLLVVHSMIALLLLCDAVGAMRIRVESPRELLQFRLANRYETGDAVVVVPDQAKEAVELYAPNARVEMTFDRALTDETTLRQKLLQFADRERLFLVWLHGKQSPAVQVADLLFGQGISSSPKSRRGERRIFLYYPRKALNQVSETLPTSASE</sequence>
<organism evidence="2 3">
    <name type="scientific">Sumerlaea chitinivorans</name>
    <dbReference type="NCBI Taxonomy" id="2250252"/>
    <lineage>
        <taxon>Bacteria</taxon>
        <taxon>Candidatus Sumerlaeota</taxon>
        <taxon>Candidatus Sumerlaeia</taxon>
        <taxon>Candidatus Sumerlaeales</taxon>
        <taxon>Candidatus Sumerlaeaceae</taxon>
        <taxon>Candidatus Sumerlaea</taxon>
    </lineage>
</organism>
<dbReference type="Proteomes" id="UP000262583">
    <property type="component" value="Chromosome"/>
</dbReference>
<dbReference type="EMBL" id="CP030759">
    <property type="protein sequence ID" value="AXA35711.1"/>
    <property type="molecule type" value="Genomic_DNA"/>
</dbReference>
<feature type="transmembrane region" description="Helical" evidence="1">
    <location>
        <begin position="241"/>
        <end position="258"/>
    </location>
</feature>
<feature type="transmembrane region" description="Helical" evidence="1">
    <location>
        <begin position="16"/>
        <end position="34"/>
    </location>
</feature>
<dbReference type="KEGG" id="schv:BRCON_0934"/>
<evidence type="ECO:0000313" key="3">
    <source>
        <dbReference type="Proteomes" id="UP000262583"/>
    </source>
</evidence>
<accession>A0A2Z4Y3D1</accession>
<feature type="transmembrane region" description="Helical" evidence="1">
    <location>
        <begin position="93"/>
        <end position="110"/>
    </location>
</feature>
<name>A0A2Z4Y3D1_SUMC1</name>
<feature type="transmembrane region" description="Helical" evidence="1">
    <location>
        <begin position="140"/>
        <end position="160"/>
    </location>
</feature>